<evidence type="ECO:0000313" key="6">
    <source>
        <dbReference type="EMBL" id="PWN94780.1"/>
    </source>
</evidence>
<dbReference type="OrthoDB" id="1431247at2759"/>
<dbReference type="AlphaFoldDB" id="A0A316YZA4"/>
<proteinExistence type="inferred from homology"/>
<organism evidence="6 7">
    <name type="scientific">Tilletiopsis washingtonensis</name>
    <dbReference type="NCBI Taxonomy" id="58919"/>
    <lineage>
        <taxon>Eukaryota</taxon>
        <taxon>Fungi</taxon>
        <taxon>Dikarya</taxon>
        <taxon>Basidiomycota</taxon>
        <taxon>Ustilaginomycotina</taxon>
        <taxon>Exobasidiomycetes</taxon>
        <taxon>Entylomatales</taxon>
        <taxon>Entylomatales incertae sedis</taxon>
        <taxon>Tilletiopsis</taxon>
    </lineage>
</organism>
<dbReference type="Gene3D" id="2.60.40.790">
    <property type="match status" value="1"/>
</dbReference>
<dbReference type="STRING" id="58919.A0A316YZA4"/>
<protein>
    <submittedName>
        <fullName evidence="6">HSP20-like chaperone</fullName>
    </submittedName>
</protein>
<dbReference type="InterPro" id="IPR031107">
    <property type="entry name" value="Small_HSP"/>
</dbReference>
<dbReference type="Proteomes" id="UP000245946">
    <property type="component" value="Unassembled WGS sequence"/>
</dbReference>
<evidence type="ECO:0000256" key="3">
    <source>
        <dbReference type="RuleBase" id="RU003616"/>
    </source>
</evidence>
<dbReference type="GeneID" id="37272037"/>
<gene>
    <name evidence="6" type="ORF">FA09DRAFT_341753</name>
</gene>
<evidence type="ECO:0000256" key="4">
    <source>
        <dbReference type="SAM" id="MobiDB-lite"/>
    </source>
</evidence>
<dbReference type="RefSeq" id="XP_025595059.1">
    <property type="nucleotide sequence ID" value="XM_025744493.1"/>
</dbReference>
<feature type="domain" description="SHSP" evidence="5">
    <location>
        <begin position="43"/>
        <end position="195"/>
    </location>
</feature>
<evidence type="ECO:0000259" key="5">
    <source>
        <dbReference type="PROSITE" id="PS01031"/>
    </source>
</evidence>
<feature type="compositionally biased region" description="Low complexity" evidence="4">
    <location>
        <begin position="101"/>
        <end position="113"/>
    </location>
</feature>
<dbReference type="PANTHER" id="PTHR11527">
    <property type="entry name" value="HEAT-SHOCK PROTEIN 20 FAMILY MEMBER"/>
    <property type="match status" value="1"/>
</dbReference>
<dbReference type="SUPFAM" id="SSF49764">
    <property type="entry name" value="HSP20-like chaperones"/>
    <property type="match status" value="1"/>
</dbReference>
<dbReference type="CDD" id="cd06464">
    <property type="entry name" value="ACD_sHsps-like"/>
    <property type="match status" value="1"/>
</dbReference>
<dbReference type="InterPro" id="IPR008978">
    <property type="entry name" value="HSP20-like_chaperone"/>
</dbReference>
<sequence>MSLAHHLFTLSPFEWHADDSPAAAPAHSKAGEHGLQRAGSFFHPTHVRGPAMDVHELKDQYVVELELPGVRKEDVKLEVDEKHRRVSIAGTLKAEHHVEEPAAAADKTAAPKDNGAKGNGNEKKDGKHVAKQAAEPRPRVLISERAFGSFQRSFTLPQAADLSDIHAAFADGVLRINVRKTVPKDESTVRSIAIEDARL</sequence>
<dbReference type="Pfam" id="PF00011">
    <property type="entry name" value="HSP20"/>
    <property type="match status" value="1"/>
</dbReference>
<evidence type="ECO:0000256" key="1">
    <source>
        <dbReference type="ARBA" id="ARBA00023016"/>
    </source>
</evidence>
<keyword evidence="1" id="KW-0346">Stress response</keyword>
<dbReference type="InterPro" id="IPR002068">
    <property type="entry name" value="A-crystallin/Hsp20_dom"/>
</dbReference>
<accession>A0A316YZA4</accession>
<feature type="compositionally biased region" description="Basic and acidic residues" evidence="4">
    <location>
        <begin position="120"/>
        <end position="135"/>
    </location>
</feature>
<dbReference type="PROSITE" id="PS01031">
    <property type="entry name" value="SHSP"/>
    <property type="match status" value="1"/>
</dbReference>
<keyword evidence="7" id="KW-1185">Reference proteome</keyword>
<feature type="region of interest" description="Disordered" evidence="4">
    <location>
        <begin position="92"/>
        <end position="135"/>
    </location>
</feature>
<evidence type="ECO:0000256" key="2">
    <source>
        <dbReference type="PROSITE-ProRule" id="PRU00285"/>
    </source>
</evidence>
<comment type="similarity">
    <text evidence="2 3">Belongs to the small heat shock protein (HSP20) family.</text>
</comment>
<reference evidence="6 7" key="1">
    <citation type="journal article" date="2018" name="Mol. Biol. Evol.">
        <title>Broad Genomic Sampling Reveals a Smut Pathogenic Ancestry of the Fungal Clade Ustilaginomycotina.</title>
        <authorList>
            <person name="Kijpornyongpan T."/>
            <person name="Mondo S.J."/>
            <person name="Barry K."/>
            <person name="Sandor L."/>
            <person name="Lee J."/>
            <person name="Lipzen A."/>
            <person name="Pangilinan J."/>
            <person name="LaButti K."/>
            <person name="Hainaut M."/>
            <person name="Henrissat B."/>
            <person name="Grigoriev I.V."/>
            <person name="Spatafora J.W."/>
            <person name="Aime M.C."/>
        </authorList>
    </citation>
    <scope>NUCLEOTIDE SEQUENCE [LARGE SCALE GENOMIC DNA]</scope>
    <source>
        <strain evidence="6 7">MCA 4186</strain>
    </source>
</reference>
<name>A0A316YZA4_9BASI</name>
<dbReference type="EMBL" id="KZ819309">
    <property type="protein sequence ID" value="PWN94780.1"/>
    <property type="molecule type" value="Genomic_DNA"/>
</dbReference>
<evidence type="ECO:0000313" key="7">
    <source>
        <dbReference type="Proteomes" id="UP000245946"/>
    </source>
</evidence>